<dbReference type="PRINTS" id="PR00420">
    <property type="entry name" value="RNGMNOXGNASE"/>
</dbReference>
<reference evidence="2 3" key="1">
    <citation type="submission" date="2018-08" db="EMBL/GenBank/DDBJ databases">
        <title>Sequencing the genomes of 1000 actinobacteria strains.</title>
        <authorList>
            <person name="Klenk H.-P."/>
        </authorList>
    </citation>
    <scope>NUCLEOTIDE SEQUENCE [LARGE SCALE GENOMIC DNA]</scope>
    <source>
        <strain evidence="2 3">DSM 43927</strain>
    </source>
</reference>
<dbReference type="Proteomes" id="UP000256661">
    <property type="component" value="Unassembled WGS sequence"/>
</dbReference>
<name>A0A3D9STN1_9ACTN</name>
<dbReference type="Pfam" id="PF01494">
    <property type="entry name" value="FAD_binding_3"/>
    <property type="match status" value="1"/>
</dbReference>
<dbReference type="GO" id="GO:0071949">
    <property type="term" value="F:FAD binding"/>
    <property type="evidence" value="ECO:0007669"/>
    <property type="project" value="InterPro"/>
</dbReference>
<dbReference type="PANTHER" id="PTHR43422:SF3">
    <property type="entry name" value="THIAMINE THIAZOLE SYNTHASE"/>
    <property type="match status" value="1"/>
</dbReference>
<dbReference type="RefSeq" id="WP_116020922.1">
    <property type="nucleotide sequence ID" value="NZ_QTTT01000001.1"/>
</dbReference>
<proteinExistence type="predicted"/>
<dbReference type="InterPro" id="IPR002938">
    <property type="entry name" value="FAD-bd"/>
</dbReference>
<dbReference type="InterPro" id="IPR036188">
    <property type="entry name" value="FAD/NAD-bd_sf"/>
</dbReference>
<evidence type="ECO:0000313" key="2">
    <source>
        <dbReference type="EMBL" id="REE95061.1"/>
    </source>
</evidence>
<feature type="domain" description="FAD-binding" evidence="1">
    <location>
        <begin position="7"/>
        <end position="335"/>
    </location>
</feature>
<dbReference type="PANTHER" id="PTHR43422">
    <property type="entry name" value="THIAMINE THIAZOLE SYNTHASE"/>
    <property type="match status" value="1"/>
</dbReference>
<dbReference type="EMBL" id="QTTT01000001">
    <property type="protein sequence ID" value="REE95061.1"/>
    <property type="molecule type" value="Genomic_DNA"/>
</dbReference>
<organism evidence="2 3">
    <name type="scientific">Thermomonospora umbrina</name>
    <dbReference type="NCBI Taxonomy" id="111806"/>
    <lineage>
        <taxon>Bacteria</taxon>
        <taxon>Bacillati</taxon>
        <taxon>Actinomycetota</taxon>
        <taxon>Actinomycetes</taxon>
        <taxon>Streptosporangiales</taxon>
        <taxon>Thermomonosporaceae</taxon>
        <taxon>Thermomonospora</taxon>
    </lineage>
</organism>
<sequence length="432" mass="47170">MARGRRAVVIGGGISGLTTAVVLAGHYERVTVVERDRLPDGPGFRGGVPQSRHLHALMGGGQRALDGLLPGFTEELYEAGAVPLRTTYDHLWLSPVGWCSRFDPPSHVVLSATRELVEWVVRRRALRLPNVDIREDTQVQGLVQGPGGEVAGVRIDGEAFSADLAVDASGRRSRTPQWLMALGYDEPERTRVDSRPGYASRFYAMPADFADEWRVISIQPGPGQPLRGGALVPVEGGRWLVSLYGYLDDHPPTDEEGFLAFAASLRHPVLHDTIENARPVGPIHGFRHMANERHHYEALPRWPEGFLVVGDAACAVNPVYAQGMSMAAMTARRLADVVGDEDCATIQKEIAAGNERAWQVATGADLAYLGNGDEVDEEARRTGEYMQRLLELAMVDAEVNKTFFDVMMMLAEPDVLSSPELVARVAQGPARP</sequence>
<gene>
    <name evidence="2" type="ORF">DFJ69_0440</name>
</gene>
<keyword evidence="3" id="KW-1185">Reference proteome</keyword>
<protein>
    <submittedName>
        <fullName evidence="2">2-polyprenyl-6-methoxyphenol hydroxylase-like FAD-dependent oxidoreductase</fullName>
    </submittedName>
</protein>
<dbReference type="SUPFAM" id="SSF51905">
    <property type="entry name" value="FAD/NAD(P)-binding domain"/>
    <property type="match status" value="1"/>
</dbReference>
<dbReference type="AlphaFoldDB" id="A0A3D9STN1"/>
<comment type="caution">
    <text evidence="2">The sequence shown here is derived from an EMBL/GenBank/DDBJ whole genome shotgun (WGS) entry which is preliminary data.</text>
</comment>
<accession>A0A3D9STN1</accession>
<evidence type="ECO:0000313" key="3">
    <source>
        <dbReference type="Proteomes" id="UP000256661"/>
    </source>
</evidence>
<dbReference type="Gene3D" id="3.50.50.60">
    <property type="entry name" value="FAD/NAD(P)-binding domain"/>
    <property type="match status" value="1"/>
</dbReference>
<dbReference type="OrthoDB" id="9790035at2"/>
<evidence type="ECO:0000259" key="1">
    <source>
        <dbReference type="Pfam" id="PF01494"/>
    </source>
</evidence>